<keyword evidence="1" id="KW-0507">mRNA processing</keyword>
<dbReference type="GO" id="GO:0071014">
    <property type="term" value="C:post-mRNA release spliceosomal complex"/>
    <property type="evidence" value="ECO:0007669"/>
    <property type="project" value="TreeGrafter"/>
</dbReference>
<gene>
    <name evidence="4" type="ORF">MERR_LOCUS16841</name>
</gene>
<dbReference type="Proteomes" id="UP000467841">
    <property type="component" value="Unassembled WGS sequence"/>
</dbReference>
<keyword evidence="2" id="KW-0677">Repeat</keyword>
<organism evidence="4 5">
    <name type="scientific">Microthlaspi erraticum</name>
    <dbReference type="NCBI Taxonomy" id="1685480"/>
    <lineage>
        <taxon>Eukaryota</taxon>
        <taxon>Viridiplantae</taxon>
        <taxon>Streptophyta</taxon>
        <taxon>Embryophyta</taxon>
        <taxon>Tracheophyta</taxon>
        <taxon>Spermatophyta</taxon>
        <taxon>Magnoliopsida</taxon>
        <taxon>eudicotyledons</taxon>
        <taxon>Gunneridae</taxon>
        <taxon>Pentapetalae</taxon>
        <taxon>rosids</taxon>
        <taxon>malvids</taxon>
        <taxon>Brassicales</taxon>
        <taxon>Brassicaceae</taxon>
        <taxon>Coluteocarpeae</taxon>
        <taxon>Microthlaspi</taxon>
    </lineage>
</organism>
<dbReference type="InterPro" id="IPR045075">
    <property type="entry name" value="Syf1-like"/>
</dbReference>
<proteinExistence type="predicted"/>
<evidence type="ECO:0000259" key="3">
    <source>
        <dbReference type="Pfam" id="PF23220"/>
    </source>
</evidence>
<dbReference type="OrthoDB" id="1728212at2759"/>
<dbReference type="Pfam" id="PF23220">
    <property type="entry name" value="HAT_Syf1_M"/>
    <property type="match status" value="1"/>
</dbReference>
<keyword evidence="1" id="KW-0508">mRNA splicing</keyword>
<comment type="caution">
    <text evidence="4">The sequence shown here is derived from an EMBL/GenBank/DDBJ whole genome shotgun (WGS) entry which is preliminary data.</text>
</comment>
<name>A0A6D2IMI5_9BRAS</name>
<keyword evidence="1" id="KW-0747">Spliceosome</keyword>
<accession>A0A6D2IMI5</accession>
<protein>
    <recommendedName>
        <fullName evidence="3">Pre-mRNA-splicing factor SYF1 central HAT repeats domain-containing protein</fullName>
    </recommendedName>
</protein>
<dbReference type="GO" id="GO:0071007">
    <property type="term" value="C:U2-type catalytic step 2 spliceosome"/>
    <property type="evidence" value="ECO:0007669"/>
    <property type="project" value="TreeGrafter"/>
</dbReference>
<dbReference type="PANTHER" id="PTHR11246:SF5">
    <property type="entry name" value="PRE-MRNA-SPLICING FACTOR SYF1"/>
    <property type="match status" value="1"/>
</dbReference>
<dbReference type="PANTHER" id="PTHR11246">
    <property type="entry name" value="PRE-MRNA SPLICING FACTOR"/>
    <property type="match status" value="1"/>
</dbReference>
<sequence>MQRKILGGHWLNDGNDVDLRLARLEDLMNRRPELVNSVMLRQNPHNVEQWLRRVKLFEGDAEKQIHTYTEAVKTVDPMKATGKVSPHAVEMELRHNNFTGALMLMRRATAEPSLEVRRMVASEAEPVQSCTSP</sequence>
<dbReference type="InterPro" id="IPR056350">
    <property type="entry name" value="HAT_Syf1_central"/>
</dbReference>
<evidence type="ECO:0000313" key="4">
    <source>
        <dbReference type="EMBL" id="CAA7029606.1"/>
    </source>
</evidence>
<keyword evidence="5" id="KW-1185">Reference proteome</keyword>
<evidence type="ECO:0000256" key="1">
    <source>
        <dbReference type="ARBA" id="ARBA00022728"/>
    </source>
</evidence>
<dbReference type="EMBL" id="CACVBM020001085">
    <property type="protein sequence ID" value="CAA7029606.1"/>
    <property type="molecule type" value="Genomic_DNA"/>
</dbReference>
<dbReference type="GO" id="GO:0000349">
    <property type="term" value="P:generation of catalytic spliceosome for first transesterification step"/>
    <property type="evidence" value="ECO:0007669"/>
    <property type="project" value="TreeGrafter"/>
</dbReference>
<evidence type="ECO:0000256" key="2">
    <source>
        <dbReference type="ARBA" id="ARBA00022737"/>
    </source>
</evidence>
<reference evidence="4" key="1">
    <citation type="submission" date="2020-01" db="EMBL/GenBank/DDBJ databases">
        <authorList>
            <person name="Mishra B."/>
        </authorList>
    </citation>
    <scope>NUCLEOTIDE SEQUENCE [LARGE SCALE GENOMIC DNA]</scope>
</reference>
<feature type="domain" description="Pre-mRNA-splicing factor SYF1 central HAT repeats" evidence="3">
    <location>
        <begin position="13"/>
        <end position="75"/>
    </location>
</feature>
<dbReference type="AlphaFoldDB" id="A0A6D2IMI5"/>
<dbReference type="GO" id="GO:0000974">
    <property type="term" value="C:Prp19 complex"/>
    <property type="evidence" value="ECO:0007669"/>
    <property type="project" value="TreeGrafter"/>
</dbReference>
<evidence type="ECO:0000313" key="5">
    <source>
        <dbReference type="Proteomes" id="UP000467841"/>
    </source>
</evidence>